<evidence type="ECO:0000313" key="1">
    <source>
        <dbReference type="EMBL" id="AIA95584.1"/>
    </source>
</evidence>
<sequence length="72" mass="8601">MKFKNKEVKVKMDKIKGTNLGGWLVLEKWMTPHLFDNTNADDEYIYRKSYLQKSIKLELVNIALILLRKQIF</sequence>
<accession>A0A060CJZ8</accession>
<dbReference type="Gene3D" id="3.20.20.80">
    <property type="entry name" value="Glycosidases"/>
    <property type="match status" value="1"/>
</dbReference>
<dbReference type="InterPro" id="IPR017853">
    <property type="entry name" value="GH"/>
</dbReference>
<reference evidence="1" key="1">
    <citation type="journal article" date="2013" name="Environ. Microbiol.">
        <title>Seasonally variable intestinal metagenomes of the red palm weevil (Rhynchophorus ferrugineus).</title>
        <authorList>
            <person name="Jia S."/>
            <person name="Zhang X."/>
            <person name="Zhang G."/>
            <person name="Yin A."/>
            <person name="Zhang S."/>
            <person name="Li F."/>
            <person name="Wang L."/>
            <person name="Zhao D."/>
            <person name="Yun Q."/>
            <person name="Tala"/>
            <person name="Wang J."/>
            <person name="Sun G."/>
            <person name="Baabdullah M."/>
            <person name="Yu X."/>
            <person name="Hu S."/>
            <person name="Al-Mssallem I.S."/>
            <person name="Yu J."/>
        </authorList>
    </citation>
    <scope>NUCLEOTIDE SEQUENCE</scope>
</reference>
<dbReference type="SUPFAM" id="SSF51445">
    <property type="entry name" value="(Trans)glycosidases"/>
    <property type="match status" value="1"/>
</dbReference>
<dbReference type="EMBL" id="KF128219">
    <property type="protein sequence ID" value="AIA95584.1"/>
    <property type="molecule type" value="Genomic_DNA"/>
</dbReference>
<protein>
    <submittedName>
        <fullName evidence="1">CAZy families GH5 protein</fullName>
    </submittedName>
</protein>
<dbReference type="AlphaFoldDB" id="A0A060CJZ8"/>
<name>A0A060CJZ8_9LACT</name>
<proteinExistence type="predicted"/>
<organism evidence="1">
    <name type="scientific">uncultured Lactococcus sp</name>
    <dbReference type="NCBI Taxonomy" id="167973"/>
    <lineage>
        <taxon>Bacteria</taxon>
        <taxon>Bacillati</taxon>
        <taxon>Bacillota</taxon>
        <taxon>Bacilli</taxon>
        <taxon>Lactobacillales</taxon>
        <taxon>Streptococcaceae</taxon>
        <taxon>Lactococcus</taxon>
        <taxon>environmental samples</taxon>
    </lineage>
</organism>